<feature type="compositionally biased region" description="Basic and acidic residues" evidence="1">
    <location>
        <begin position="23"/>
        <end position="37"/>
    </location>
</feature>
<organism evidence="2 3">
    <name type="scientific">Paramicrosporidium saccamoebae</name>
    <dbReference type="NCBI Taxonomy" id="1246581"/>
    <lineage>
        <taxon>Eukaryota</taxon>
        <taxon>Fungi</taxon>
        <taxon>Fungi incertae sedis</taxon>
        <taxon>Cryptomycota</taxon>
        <taxon>Cryptomycota incertae sedis</taxon>
        <taxon>Paramicrosporidium</taxon>
    </lineage>
</organism>
<sequence>MEEAPTDLDLLRLRVLATRKRNKLEEGEISDSSKSERQAPPVGTSPVLGEGFYSYTATRPRNLKKKRPKLRNSAGFGGNVRELTESFLNGMYIEQMMSESFSPQRCIVVLDSEVEEEDEANRVSSPLVNSIEGKSSIEDCKSSIKDSNSFMSSKSTEEPASQLIVSSVEEPTKRLIAVSAEGSLFASKVAQKEVEKQQALLDSTKSALQQLESEKTLLGSKFQENEVLIREAVQKQLKLKNQVKETKSLIMKGKDMRADFETRLEVLSKAIAKKSKLVGMLESSIKSKAASASQSSSPIESEEDTASAETKTSDRAVQLLKLEKHALKVKQDLMAAQISLIQQRAVRIKTPSLAVTSKRPLVSALGKVMAMNPIMSESHALLPAEDNPACDALLSAAFPPRLFNLSGHLLDLDTISSVARVLSGLIEDKISVKSSNEQDTGCADQEEMPTIFVTLPAEHEAILPPIFSPYDSPLKSFKSYRFSPNFTYSAPHQGLLSRTYTNRINPEVPICSFDLTGRCTRKNCAAQHFRSIFMEDSSILEDFMKTLLCRPIKAPFRDQLHLLTQVKNKFLEKSNREKPLISLVGILIDMYRLMEPGPFSVSFKRRLQESGKLDLTFKSILTNVRKDEKLDARRSFLEGISDLCDGVLPRLWRYFDSKDAFKACQESVSADPRSEARWLEYFLLTLAAGNIRDHETLMKARNVLLAALKDGVPDSDLLLTVLVDFHTKLSEAVPSAHIQNSKTLHLAFIAGQVREFDQRMSDLELCIKRASSESSADVVDALLASVKVLCDFGHADNALSLLQVCLARTVDPNYHGLMNLSVVLSVIEQVPFSASDVSYLAMMYFYVRDTRVYPQQSFLSFPFDMMRRLDYHYCQPWSKPECWAEDFVYLQQLFLTLFLEDKDSPTLVWCSSNLLSLAEKLKISVDSIVPEAVSLMDLAPSTKAQILSVQAFHIFGPAEMNLVQSHPLILLRFLGVVLQMPEIEPVKQELIHNLLRAFWSDLLGILLPDDQMIIAIRRALGQASGVSVLEETSRDLGHLKKDPFTWILATISVGVFSAAPQPLGVYQSILESAITNVGDSTSSLLILSCIATVESREGIFTRMASLAEDSQIYPEAVVSQRWKSSPWYGKLESPLNEFVALNIPTADDMNSLLSSLYSDRVDLVVPSSPYLSFKYSLGLGVN</sequence>
<dbReference type="PANTHER" id="PTHR21563">
    <property type="entry name" value="ZINC FINGER C3H1 DOMAIN-CONTAINING PROTEIN"/>
    <property type="match status" value="1"/>
</dbReference>
<dbReference type="GO" id="GO:0005634">
    <property type="term" value="C:nucleus"/>
    <property type="evidence" value="ECO:0007669"/>
    <property type="project" value="TreeGrafter"/>
</dbReference>
<comment type="caution">
    <text evidence="2">The sequence shown here is derived from an EMBL/GenBank/DDBJ whole genome shotgun (WGS) entry which is preliminary data.</text>
</comment>
<dbReference type="GO" id="GO:0000178">
    <property type="term" value="C:exosome (RNase complex)"/>
    <property type="evidence" value="ECO:0007669"/>
    <property type="project" value="TreeGrafter"/>
</dbReference>
<evidence type="ECO:0008006" key="4">
    <source>
        <dbReference type="Google" id="ProtNLM"/>
    </source>
</evidence>
<feature type="compositionally biased region" description="Low complexity" evidence="1">
    <location>
        <begin position="289"/>
        <end position="299"/>
    </location>
</feature>
<dbReference type="PANTHER" id="PTHR21563:SF3">
    <property type="entry name" value="ZINC FINGER C3H1 DOMAIN-CONTAINING PROTEIN"/>
    <property type="match status" value="1"/>
</dbReference>
<gene>
    <name evidence="2" type="ORF">PSACC_02774</name>
</gene>
<name>A0A2H9TI37_9FUNG</name>
<accession>A0A2H9TI37</accession>
<dbReference type="EMBL" id="MTSL01000175">
    <property type="protein sequence ID" value="PJF17406.1"/>
    <property type="molecule type" value="Genomic_DNA"/>
</dbReference>
<evidence type="ECO:0000313" key="3">
    <source>
        <dbReference type="Proteomes" id="UP000240830"/>
    </source>
</evidence>
<keyword evidence="3" id="KW-1185">Reference proteome</keyword>
<feature type="region of interest" description="Disordered" evidence="1">
    <location>
        <begin position="289"/>
        <end position="312"/>
    </location>
</feature>
<evidence type="ECO:0000313" key="2">
    <source>
        <dbReference type="EMBL" id="PJF17406.1"/>
    </source>
</evidence>
<feature type="region of interest" description="Disordered" evidence="1">
    <location>
        <begin position="22"/>
        <end position="51"/>
    </location>
</feature>
<dbReference type="OrthoDB" id="1922977at2759"/>
<dbReference type="AlphaFoldDB" id="A0A2H9TI37"/>
<dbReference type="InterPro" id="IPR039278">
    <property type="entry name" value="Red1"/>
</dbReference>
<dbReference type="Proteomes" id="UP000240830">
    <property type="component" value="Unassembled WGS sequence"/>
</dbReference>
<evidence type="ECO:0000256" key="1">
    <source>
        <dbReference type="SAM" id="MobiDB-lite"/>
    </source>
</evidence>
<protein>
    <recommendedName>
        <fullName evidence="4">Zinc-finger domain-containing protein</fullName>
    </recommendedName>
</protein>
<reference evidence="2 3" key="1">
    <citation type="submission" date="2016-10" db="EMBL/GenBank/DDBJ databases">
        <title>The genome of Paramicrosporidium saccamoebae is the missing link in understanding Cryptomycota and Microsporidia evolution.</title>
        <authorList>
            <person name="Quandt C.A."/>
            <person name="Beaudet D."/>
            <person name="Corsaro D."/>
            <person name="Michel R."/>
            <person name="Corradi N."/>
            <person name="James T."/>
        </authorList>
    </citation>
    <scope>NUCLEOTIDE SEQUENCE [LARGE SCALE GENOMIC DNA]</scope>
    <source>
        <strain evidence="2 3">KSL3</strain>
    </source>
</reference>
<proteinExistence type="predicted"/>
<dbReference type="STRING" id="1246581.A0A2H9TI37"/>